<evidence type="ECO:0000313" key="2">
    <source>
        <dbReference type="Proteomes" id="UP001642360"/>
    </source>
</evidence>
<comment type="caution">
    <text evidence="1">The sequence shown here is derived from an EMBL/GenBank/DDBJ whole genome shotgun (WGS) entry which is preliminary data.</text>
</comment>
<evidence type="ECO:0000313" key="1">
    <source>
        <dbReference type="EMBL" id="CAK9174067.1"/>
    </source>
</evidence>
<organism evidence="1 2">
    <name type="scientific">Ilex paraguariensis</name>
    <name type="common">yerba mate</name>
    <dbReference type="NCBI Taxonomy" id="185542"/>
    <lineage>
        <taxon>Eukaryota</taxon>
        <taxon>Viridiplantae</taxon>
        <taxon>Streptophyta</taxon>
        <taxon>Embryophyta</taxon>
        <taxon>Tracheophyta</taxon>
        <taxon>Spermatophyta</taxon>
        <taxon>Magnoliopsida</taxon>
        <taxon>eudicotyledons</taxon>
        <taxon>Gunneridae</taxon>
        <taxon>Pentapetalae</taxon>
        <taxon>asterids</taxon>
        <taxon>campanulids</taxon>
        <taxon>Aquifoliales</taxon>
        <taxon>Aquifoliaceae</taxon>
        <taxon>Ilex</taxon>
    </lineage>
</organism>
<name>A0ABC8TXB3_9AQUA</name>
<reference evidence="1 2" key="1">
    <citation type="submission" date="2024-02" db="EMBL/GenBank/DDBJ databases">
        <authorList>
            <person name="Vignale AGUSTIN F."/>
            <person name="Sosa J E."/>
            <person name="Modenutti C."/>
        </authorList>
    </citation>
    <scope>NUCLEOTIDE SEQUENCE [LARGE SCALE GENOMIC DNA]</scope>
</reference>
<proteinExistence type="predicted"/>
<keyword evidence="2" id="KW-1185">Reference proteome</keyword>
<dbReference type="EMBL" id="CAUOFW020006280">
    <property type="protein sequence ID" value="CAK9174067.1"/>
    <property type="molecule type" value="Genomic_DNA"/>
</dbReference>
<sequence>MRIPEAANRERRWSSIDGVQSMEAANLADGLSKSMAERGVVWLEFNRWQREVESGWSSIDGVLKEEIHITDDVSRSLISHMFAKD</sequence>
<dbReference type="Proteomes" id="UP001642360">
    <property type="component" value="Unassembled WGS sequence"/>
</dbReference>
<gene>
    <name evidence="1" type="ORF">ILEXP_LOCUS43804</name>
</gene>
<accession>A0ABC8TXB3</accession>
<protein>
    <submittedName>
        <fullName evidence="1">Uncharacterized protein</fullName>
    </submittedName>
</protein>
<dbReference type="AlphaFoldDB" id="A0ABC8TXB3"/>